<reference evidence="4 5" key="1">
    <citation type="submission" date="2018-06" db="EMBL/GenBank/DDBJ databases">
        <title>Genomic Encyclopedia of Archaeal and Bacterial Type Strains, Phase II (KMG-II): from individual species to whole genera.</title>
        <authorList>
            <person name="Goeker M."/>
        </authorList>
    </citation>
    <scope>NUCLEOTIDE SEQUENCE [LARGE SCALE GENOMIC DNA]</scope>
    <source>
        <strain evidence="4 5">DSM 13087</strain>
    </source>
</reference>
<dbReference type="GO" id="GO:0019752">
    <property type="term" value="P:carboxylic acid metabolic process"/>
    <property type="evidence" value="ECO:0007669"/>
    <property type="project" value="UniProtKB-ARBA"/>
</dbReference>
<dbReference type="EMBL" id="QKZQ01000022">
    <property type="protein sequence ID" value="PZX37234.1"/>
    <property type="molecule type" value="Genomic_DNA"/>
</dbReference>
<comment type="similarity">
    <text evidence="1">Belongs to the FAH family.</text>
</comment>
<dbReference type="InterPro" id="IPR036663">
    <property type="entry name" value="Fumarylacetoacetase_C_sf"/>
</dbReference>
<dbReference type="Gene3D" id="3.90.850.10">
    <property type="entry name" value="Fumarylacetoacetase-like, C-terminal domain"/>
    <property type="match status" value="1"/>
</dbReference>
<dbReference type="GO" id="GO:0016853">
    <property type="term" value="F:isomerase activity"/>
    <property type="evidence" value="ECO:0007669"/>
    <property type="project" value="UniProtKB-ARBA"/>
</dbReference>
<protein>
    <submittedName>
        <fullName evidence="4">2-keto-4-pentenoate hydratase/2-oxohepta-3-ene-1,7-dioic acid hydratase in catechol pathway</fullName>
    </submittedName>
</protein>
<proteinExistence type="inferred from homology"/>
<dbReference type="PANTHER" id="PTHR11820">
    <property type="entry name" value="ACYLPYRUVASE"/>
    <property type="match status" value="1"/>
</dbReference>
<sequence>MIIAAFTDADGPGLGVVEGDTLAVISRGDPGHALLDLIEAGNSAAIKIGAQVENAPRVALSAVRLDPPVVSRDRALICVGKNYHAHAKEFFGSGFDSTAQDEIPEEPVVFAKLGSSLVGQGDVINASLDPTGTVDYEGELAVIIGKRAHKVAKADAYSAVFGYTICNDVTSRYLQKRHNQWLIGKSLDSFCPLGPWIVTADDIGDITGHELVTRVNGEERQRAMIRDLIFDIPTLIETLSATMTLNPGDVIVTGTPAGVGIGQDPPVYLQPGDRVSVTISGIGTLTNPVA</sequence>
<keyword evidence="5" id="KW-1185">Reference proteome</keyword>
<dbReference type="InterPro" id="IPR011234">
    <property type="entry name" value="Fumarylacetoacetase-like_C"/>
</dbReference>
<name>A0A2W7PLV1_9RHOB</name>
<dbReference type="GO" id="GO:0018773">
    <property type="term" value="F:acetylpyruvate hydrolase activity"/>
    <property type="evidence" value="ECO:0007669"/>
    <property type="project" value="TreeGrafter"/>
</dbReference>
<gene>
    <name evidence="4" type="ORF">LY56_03234</name>
</gene>
<dbReference type="RefSeq" id="WP_071468493.1">
    <property type="nucleotide sequence ID" value="NZ_MEHT01000006.1"/>
</dbReference>
<dbReference type="GO" id="GO:0046872">
    <property type="term" value="F:metal ion binding"/>
    <property type="evidence" value="ECO:0007669"/>
    <property type="project" value="UniProtKB-KW"/>
</dbReference>
<feature type="domain" description="Fumarylacetoacetase-like C-terminal" evidence="3">
    <location>
        <begin position="76"/>
        <end position="289"/>
    </location>
</feature>
<dbReference type="Pfam" id="PF01557">
    <property type="entry name" value="FAA_hydrolase"/>
    <property type="match status" value="1"/>
</dbReference>
<dbReference type="AlphaFoldDB" id="A0A2W7PLV1"/>
<accession>A0A2W7PLV1</accession>
<organism evidence="4 5">
    <name type="scientific">Roseinatronobacter thiooxidans</name>
    <dbReference type="NCBI Taxonomy" id="121821"/>
    <lineage>
        <taxon>Bacteria</taxon>
        <taxon>Pseudomonadati</taxon>
        <taxon>Pseudomonadota</taxon>
        <taxon>Alphaproteobacteria</taxon>
        <taxon>Rhodobacterales</taxon>
        <taxon>Paracoccaceae</taxon>
        <taxon>Roseinatronobacter</taxon>
    </lineage>
</organism>
<comment type="caution">
    <text evidence="4">The sequence shown here is derived from an EMBL/GenBank/DDBJ whole genome shotgun (WGS) entry which is preliminary data.</text>
</comment>
<dbReference type="PANTHER" id="PTHR11820:SF7">
    <property type="entry name" value="ACYLPYRUVASE FAHD1, MITOCHONDRIAL"/>
    <property type="match status" value="1"/>
</dbReference>
<keyword evidence="2" id="KW-0479">Metal-binding</keyword>
<dbReference type="Proteomes" id="UP000249364">
    <property type="component" value="Unassembled WGS sequence"/>
</dbReference>
<evidence type="ECO:0000259" key="3">
    <source>
        <dbReference type="Pfam" id="PF01557"/>
    </source>
</evidence>
<evidence type="ECO:0000313" key="4">
    <source>
        <dbReference type="EMBL" id="PZX37234.1"/>
    </source>
</evidence>
<dbReference type="FunFam" id="3.90.850.10:FF:000002">
    <property type="entry name" value="2-hydroxyhepta-2,4-diene-1,7-dioate isomerase"/>
    <property type="match status" value="1"/>
</dbReference>
<evidence type="ECO:0000313" key="5">
    <source>
        <dbReference type="Proteomes" id="UP000249364"/>
    </source>
</evidence>
<evidence type="ECO:0000256" key="2">
    <source>
        <dbReference type="ARBA" id="ARBA00022723"/>
    </source>
</evidence>
<dbReference type="SUPFAM" id="SSF56529">
    <property type="entry name" value="FAH"/>
    <property type="match status" value="1"/>
</dbReference>
<evidence type="ECO:0000256" key="1">
    <source>
        <dbReference type="ARBA" id="ARBA00010211"/>
    </source>
</evidence>
<dbReference type="OrthoDB" id="5197601at2"/>
<dbReference type="STRING" id="121821.GCA_001870675_01768"/>